<dbReference type="Proteomes" id="UP000199337">
    <property type="component" value="Unassembled WGS sequence"/>
</dbReference>
<dbReference type="GO" id="GO:0004177">
    <property type="term" value="F:aminopeptidase activity"/>
    <property type="evidence" value="ECO:0007669"/>
    <property type="project" value="UniProtKB-KW"/>
</dbReference>
<gene>
    <name evidence="3" type="ORF">SAMN05660649_04034</name>
</gene>
<dbReference type="Gene3D" id="3.90.230.10">
    <property type="entry name" value="Creatinase/methionine aminopeptidase superfamily"/>
    <property type="match status" value="1"/>
</dbReference>
<evidence type="ECO:0000259" key="2">
    <source>
        <dbReference type="Pfam" id="PF01321"/>
    </source>
</evidence>
<proteinExistence type="predicted"/>
<dbReference type="Gene3D" id="3.40.350.10">
    <property type="entry name" value="Creatinase/prolidase N-terminal domain"/>
    <property type="match status" value="1"/>
</dbReference>
<dbReference type="Pfam" id="PF00557">
    <property type="entry name" value="Peptidase_M24"/>
    <property type="match status" value="1"/>
</dbReference>
<keyword evidence="3" id="KW-0031">Aminopeptidase</keyword>
<dbReference type="Pfam" id="PF01321">
    <property type="entry name" value="Creatinase_N"/>
    <property type="match status" value="1"/>
</dbReference>
<protein>
    <submittedName>
        <fullName evidence="3">Xaa-Pro aminopeptidase</fullName>
    </submittedName>
</protein>
<feature type="domain" description="Peptidase M24" evidence="1">
    <location>
        <begin position="154"/>
        <end position="384"/>
    </location>
</feature>
<dbReference type="EMBL" id="FOOX01000018">
    <property type="protein sequence ID" value="SFH14537.1"/>
    <property type="molecule type" value="Genomic_DNA"/>
</dbReference>
<dbReference type="SUPFAM" id="SSF55920">
    <property type="entry name" value="Creatinase/aminopeptidase"/>
    <property type="match status" value="1"/>
</dbReference>
<dbReference type="AlphaFoldDB" id="A0A1I2XN50"/>
<keyword evidence="3" id="KW-0645">Protease</keyword>
<dbReference type="PANTHER" id="PTHR46112">
    <property type="entry name" value="AMINOPEPTIDASE"/>
    <property type="match status" value="1"/>
</dbReference>
<keyword evidence="3" id="KW-0378">Hydrolase</keyword>
<feature type="domain" description="Creatinase N-terminal" evidence="2">
    <location>
        <begin position="18"/>
        <end position="145"/>
    </location>
</feature>
<dbReference type="CDD" id="cd01066">
    <property type="entry name" value="APP_MetAP"/>
    <property type="match status" value="1"/>
</dbReference>
<dbReference type="InterPro" id="IPR029149">
    <property type="entry name" value="Creatin/AminoP/Spt16_N"/>
</dbReference>
<dbReference type="STRING" id="341036.SAMN05660649_04034"/>
<evidence type="ECO:0000313" key="3">
    <source>
        <dbReference type="EMBL" id="SFH14537.1"/>
    </source>
</evidence>
<evidence type="ECO:0000259" key="1">
    <source>
        <dbReference type="Pfam" id="PF00557"/>
    </source>
</evidence>
<organism evidence="3 4">
    <name type="scientific">Desulfotruncus arcticus DSM 17038</name>
    <dbReference type="NCBI Taxonomy" id="1121424"/>
    <lineage>
        <taxon>Bacteria</taxon>
        <taxon>Bacillati</taxon>
        <taxon>Bacillota</taxon>
        <taxon>Clostridia</taxon>
        <taxon>Eubacteriales</taxon>
        <taxon>Desulfallaceae</taxon>
        <taxon>Desulfotruncus</taxon>
    </lineage>
</organism>
<dbReference type="RefSeq" id="WP_092473741.1">
    <property type="nucleotide sequence ID" value="NZ_FOOX01000018.1"/>
</dbReference>
<reference evidence="4" key="1">
    <citation type="submission" date="2016-10" db="EMBL/GenBank/DDBJ databases">
        <authorList>
            <person name="Varghese N."/>
            <person name="Submissions S."/>
        </authorList>
    </citation>
    <scope>NUCLEOTIDE SEQUENCE [LARGE SCALE GENOMIC DNA]</scope>
    <source>
        <strain evidence="4">DSM 17038</strain>
    </source>
</reference>
<dbReference type="SUPFAM" id="SSF53092">
    <property type="entry name" value="Creatinase/prolidase N-terminal domain"/>
    <property type="match status" value="1"/>
</dbReference>
<dbReference type="InterPro" id="IPR000587">
    <property type="entry name" value="Creatinase_N"/>
</dbReference>
<dbReference type="InterPro" id="IPR000994">
    <property type="entry name" value="Pept_M24"/>
</dbReference>
<accession>A0A1I2XN50</accession>
<sequence length="403" mass="45093">MPNYKETYLTPKTELIKRIKDFQSMMQTEDLDGALISQSADIVYFCGTYQDLHLYIPAAGKPVIMIRRNIDRFRTDSKLDDYPVIKLRKFSEIIRNIKEHDLPVPKRLGLELDVIPASVYLKYKQLFAGADLIDCSSLIRRQRAIKSDYEIARTKETAKMMDNIFNALPSIIKPGKSEFELAGDIEKIARREGHQGLIKTRGFNAEFYFGQLLSGPNSAMSSYFDGPINGIGLYPEFPFGPGEKIIEREEPVLFDYVGAKHGYIVDITRTFAIGEAPDMIDNAYKVAEEIQQVILAKALPCMPAGHLYDLAFEQAQKHGLTDYFMGAPYPVSFVGHGVGLELNELPVLAKGVNTPLEAGMIMAIEPKFVFPGIGGVGLENTFVMSNTGLKKLCSFPDQTIIRL</sequence>
<dbReference type="PANTHER" id="PTHR46112:SF2">
    <property type="entry name" value="XAA-PRO AMINOPEPTIDASE P-RELATED"/>
    <property type="match status" value="1"/>
</dbReference>
<name>A0A1I2XN50_9FIRM</name>
<dbReference type="InterPro" id="IPR036005">
    <property type="entry name" value="Creatinase/aminopeptidase-like"/>
</dbReference>
<dbReference type="InterPro" id="IPR050659">
    <property type="entry name" value="Peptidase_M24B"/>
</dbReference>
<dbReference type="OrthoDB" id="9806388at2"/>
<evidence type="ECO:0000313" key="4">
    <source>
        <dbReference type="Proteomes" id="UP000199337"/>
    </source>
</evidence>
<keyword evidence="4" id="KW-1185">Reference proteome</keyword>